<dbReference type="Gene3D" id="3.40.50.1820">
    <property type="entry name" value="alpha/beta hydrolase"/>
    <property type="match status" value="1"/>
</dbReference>
<dbReference type="Proteomes" id="UP000799536">
    <property type="component" value="Unassembled WGS sequence"/>
</dbReference>
<keyword evidence="8" id="KW-0624">Polysaccharide degradation</keyword>
<dbReference type="PANTHER" id="PTHR38050:SF2">
    <property type="entry name" value="FERULOYL ESTERASE C-RELATED"/>
    <property type="match status" value="1"/>
</dbReference>
<keyword evidence="3" id="KW-0964">Secreted</keyword>
<gene>
    <name evidence="11" type="ORF">GQ43DRAFT_442237</name>
</gene>
<feature type="signal peptide" evidence="10">
    <location>
        <begin position="1"/>
        <end position="20"/>
    </location>
</feature>
<comment type="caution">
    <text evidence="11">The sequence shown here is derived from an EMBL/GenBank/DDBJ whole genome shotgun (WGS) entry which is preliminary data.</text>
</comment>
<evidence type="ECO:0000313" key="11">
    <source>
        <dbReference type="EMBL" id="KAF2199715.1"/>
    </source>
</evidence>
<dbReference type="InterPro" id="IPR043595">
    <property type="entry name" value="FaeB/C/D"/>
</dbReference>
<dbReference type="EC" id="3.1.1.73" evidence="2"/>
<dbReference type="EMBL" id="ML994060">
    <property type="protein sequence ID" value="KAF2199715.1"/>
    <property type="molecule type" value="Genomic_DNA"/>
</dbReference>
<evidence type="ECO:0000256" key="3">
    <source>
        <dbReference type="ARBA" id="ARBA00022525"/>
    </source>
</evidence>
<evidence type="ECO:0000313" key="12">
    <source>
        <dbReference type="Proteomes" id="UP000799536"/>
    </source>
</evidence>
<evidence type="ECO:0000256" key="8">
    <source>
        <dbReference type="ARBA" id="ARBA00023326"/>
    </source>
</evidence>
<dbReference type="GO" id="GO:0005576">
    <property type="term" value="C:extracellular region"/>
    <property type="evidence" value="ECO:0007669"/>
    <property type="project" value="UniProtKB-SubCell"/>
</dbReference>
<proteinExistence type="predicted"/>
<dbReference type="InterPro" id="IPR029058">
    <property type="entry name" value="AB_hydrolase_fold"/>
</dbReference>
<feature type="chain" id="PRO_5040488915" description="feruloyl esterase" evidence="10">
    <location>
        <begin position="21"/>
        <end position="319"/>
    </location>
</feature>
<protein>
    <recommendedName>
        <fullName evidence="2">feruloyl esterase</fullName>
        <ecNumber evidence="2">3.1.1.73</ecNumber>
    </recommendedName>
</protein>
<sequence length="319" mass="34800">MNALIYLLLLVSFYCNLILAFPQQKVTNVAPSKGCGKSHLLKGVTQYRTVESGGKNRSFGIHLPADYDHDHPYPVVLGFHGSSSIGLFFELDKKLSEPRFSEHKIMVYPNGVDGSWAGPSYHKGPVQEDLQFVTDLLSIIRSDFCINNNRIFATGFSNGGGFIGTIACSPVGGEFAALASGSGAFYTDVNGPDNGCAPARTPLPILEIHGGSDRTVNYTGGQGEGGLEPPINMWLAYWAHRNGCIEESEETSFNGTVHHLSWYCQGVEALVQHYKVDDMGHAWASTEPNLSQIAALQGPTHIQASQIIMEFFDRFQKPT</sequence>
<evidence type="ECO:0000256" key="6">
    <source>
        <dbReference type="ARBA" id="ARBA00022801"/>
    </source>
</evidence>
<keyword evidence="7" id="KW-0119">Carbohydrate metabolism</keyword>
<evidence type="ECO:0000256" key="5">
    <source>
        <dbReference type="ARBA" id="ARBA00022729"/>
    </source>
</evidence>
<dbReference type="AlphaFoldDB" id="A0A9P4MXA2"/>
<comment type="catalytic activity">
    <reaction evidence="9">
        <text>feruloyl-polysaccharide + H2O = ferulate + polysaccharide.</text>
        <dbReference type="EC" id="3.1.1.73"/>
    </reaction>
</comment>
<dbReference type="GO" id="GO:0030600">
    <property type="term" value="F:feruloyl esterase activity"/>
    <property type="evidence" value="ECO:0007669"/>
    <property type="project" value="UniProtKB-EC"/>
</dbReference>
<keyword evidence="5 10" id="KW-0732">Signal</keyword>
<evidence type="ECO:0000256" key="7">
    <source>
        <dbReference type="ARBA" id="ARBA00023277"/>
    </source>
</evidence>
<evidence type="ECO:0000256" key="10">
    <source>
        <dbReference type="SAM" id="SignalP"/>
    </source>
</evidence>
<dbReference type="PANTHER" id="PTHR38050">
    <property type="match status" value="1"/>
</dbReference>
<evidence type="ECO:0000256" key="9">
    <source>
        <dbReference type="ARBA" id="ARBA00034075"/>
    </source>
</evidence>
<comment type="subcellular location">
    <subcellularLocation>
        <location evidence="1">Secreted</location>
    </subcellularLocation>
</comment>
<evidence type="ECO:0000256" key="2">
    <source>
        <dbReference type="ARBA" id="ARBA00013091"/>
    </source>
</evidence>
<keyword evidence="12" id="KW-1185">Reference proteome</keyword>
<dbReference type="GO" id="GO:0045493">
    <property type="term" value="P:xylan catabolic process"/>
    <property type="evidence" value="ECO:0007669"/>
    <property type="project" value="UniProtKB-KW"/>
</dbReference>
<dbReference type="OrthoDB" id="424610at2759"/>
<evidence type="ECO:0000256" key="4">
    <source>
        <dbReference type="ARBA" id="ARBA00022651"/>
    </source>
</evidence>
<evidence type="ECO:0000256" key="1">
    <source>
        <dbReference type="ARBA" id="ARBA00004613"/>
    </source>
</evidence>
<keyword evidence="4" id="KW-0858">Xylan degradation</keyword>
<keyword evidence="6" id="KW-0378">Hydrolase</keyword>
<reference evidence="11" key="1">
    <citation type="journal article" date="2020" name="Stud. Mycol.">
        <title>101 Dothideomycetes genomes: a test case for predicting lifestyles and emergence of pathogens.</title>
        <authorList>
            <person name="Haridas S."/>
            <person name="Albert R."/>
            <person name="Binder M."/>
            <person name="Bloem J."/>
            <person name="Labutti K."/>
            <person name="Salamov A."/>
            <person name="Andreopoulos B."/>
            <person name="Baker S."/>
            <person name="Barry K."/>
            <person name="Bills G."/>
            <person name="Bluhm B."/>
            <person name="Cannon C."/>
            <person name="Castanera R."/>
            <person name="Culley D."/>
            <person name="Daum C."/>
            <person name="Ezra D."/>
            <person name="Gonzalez J."/>
            <person name="Henrissat B."/>
            <person name="Kuo A."/>
            <person name="Liang C."/>
            <person name="Lipzen A."/>
            <person name="Lutzoni F."/>
            <person name="Magnuson J."/>
            <person name="Mondo S."/>
            <person name="Nolan M."/>
            <person name="Ohm R."/>
            <person name="Pangilinan J."/>
            <person name="Park H.-J."/>
            <person name="Ramirez L."/>
            <person name="Alfaro M."/>
            <person name="Sun H."/>
            <person name="Tritt A."/>
            <person name="Yoshinaga Y."/>
            <person name="Zwiers L.-H."/>
            <person name="Turgeon B."/>
            <person name="Goodwin S."/>
            <person name="Spatafora J."/>
            <person name="Crous P."/>
            <person name="Grigoriev I."/>
        </authorList>
    </citation>
    <scope>NUCLEOTIDE SEQUENCE</scope>
    <source>
        <strain evidence="11">ATCC 74209</strain>
    </source>
</reference>
<dbReference type="SUPFAM" id="SSF53474">
    <property type="entry name" value="alpha/beta-Hydrolases"/>
    <property type="match status" value="1"/>
</dbReference>
<accession>A0A9P4MXA2</accession>
<name>A0A9P4MXA2_9PLEO</name>
<organism evidence="11 12">
    <name type="scientific">Delitschia confertaspora ATCC 74209</name>
    <dbReference type="NCBI Taxonomy" id="1513339"/>
    <lineage>
        <taxon>Eukaryota</taxon>
        <taxon>Fungi</taxon>
        <taxon>Dikarya</taxon>
        <taxon>Ascomycota</taxon>
        <taxon>Pezizomycotina</taxon>
        <taxon>Dothideomycetes</taxon>
        <taxon>Pleosporomycetidae</taxon>
        <taxon>Pleosporales</taxon>
        <taxon>Delitschiaceae</taxon>
        <taxon>Delitschia</taxon>
    </lineage>
</organism>